<dbReference type="OrthoDB" id="10276905at2759"/>
<comment type="caution">
    <text evidence="1">The sequence shown here is derived from an EMBL/GenBank/DDBJ whole genome shotgun (WGS) entry which is preliminary data.</text>
</comment>
<sequence length="303" mass="35102">MRLRDRGRRQEQMRREVHLVCCIGRCPEPWAELVLSPHYRVAGNHAGDDWIVEATCFILKRARTLLLLFLQKENYNKTVLQVKSHPISPPHIFFFFVTHLAKPYVAAGTDFGLLQIRYAAADETCESFYNPNLQHDFLQPLWQVTEQALPMVLGNVRRSKPNGLCVIENSETSERPRPFSQTVLYHHLRLQNYLLTLFSFVPDVFLYPQPQSLTNRDVSFSLSIVILLTRSLSCFLPNSELTEAERKKKRISSFLVSVFYHRCFGCLGDIRMRYRNEPFQNITRAFHFLVGYASPIATCNTAS</sequence>
<keyword evidence="2" id="KW-1185">Reference proteome</keyword>
<name>A0A8X6NLZ2_NEPPI</name>
<evidence type="ECO:0000313" key="2">
    <source>
        <dbReference type="Proteomes" id="UP000887013"/>
    </source>
</evidence>
<dbReference type="AlphaFoldDB" id="A0A8X6NLZ2"/>
<proteinExistence type="predicted"/>
<reference evidence="1" key="1">
    <citation type="submission" date="2020-08" db="EMBL/GenBank/DDBJ databases">
        <title>Multicomponent nature underlies the extraordinary mechanical properties of spider dragline silk.</title>
        <authorList>
            <person name="Kono N."/>
            <person name="Nakamura H."/>
            <person name="Mori M."/>
            <person name="Yoshida Y."/>
            <person name="Ohtoshi R."/>
            <person name="Malay A.D."/>
            <person name="Moran D.A.P."/>
            <person name="Tomita M."/>
            <person name="Numata K."/>
            <person name="Arakawa K."/>
        </authorList>
    </citation>
    <scope>NUCLEOTIDE SEQUENCE</scope>
</reference>
<organism evidence="1 2">
    <name type="scientific">Nephila pilipes</name>
    <name type="common">Giant wood spider</name>
    <name type="synonym">Nephila maculata</name>
    <dbReference type="NCBI Taxonomy" id="299642"/>
    <lineage>
        <taxon>Eukaryota</taxon>
        <taxon>Metazoa</taxon>
        <taxon>Ecdysozoa</taxon>
        <taxon>Arthropoda</taxon>
        <taxon>Chelicerata</taxon>
        <taxon>Arachnida</taxon>
        <taxon>Araneae</taxon>
        <taxon>Araneomorphae</taxon>
        <taxon>Entelegynae</taxon>
        <taxon>Araneoidea</taxon>
        <taxon>Nephilidae</taxon>
        <taxon>Nephila</taxon>
    </lineage>
</organism>
<evidence type="ECO:0000313" key="1">
    <source>
        <dbReference type="EMBL" id="GFT22791.1"/>
    </source>
</evidence>
<accession>A0A8X6NLZ2</accession>
<protein>
    <submittedName>
        <fullName evidence="1">Uncharacterized protein</fullName>
    </submittedName>
</protein>
<gene>
    <name evidence="1" type="ORF">NPIL_274531</name>
</gene>
<dbReference type="Proteomes" id="UP000887013">
    <property type="component" value="Unassembled WGS sequence"/>
</dbReference>
<dbReference type="EMBL" id="BMAW01106157">
    <property type="protein sequence ID" value="GFT22791.1"/>
    <property type="molecule type" value="Genomic_DNA"/>
</dbReference>